<dbReference type="GO" id="GO:0051536">
    <property type="term" value="F:iron-sulfur cluster binding"/>
    <property type="evidence" value="ECO:0007669"/>
    <property type="project" value="UniProtKB-KW"/>
</dbReference>
<evidence type="ECO:0000256" key="2">
    <source>
        <dbReference type="ARBA" id="ARBA00023004"/>
    </source>
</evidence>
<organism evidence="5 6">
    <name type="scientific">Desulfosporosinus acidiphilus (strain DSM 22704 / JCM 16185 / SJ4)</name>
    <dbReference type="NCBI Taxonomy" id="646529"/>
    <lineage>
        <taxon>Bacteria</taxon>
        <taxon>Bacillati</taxon>
        <taxon>Bacillota</taxon>
        <taxon>Clostridia</taxon>
        <taxon>Eubacteriales</taxon>
        <taxon>Desulfitobacteriaceae</taxon>
        <taxon>Desulfosporosinus</taxon>
    </lineage>
</organism>
<dbReference type="PROSITE" id="PS51379">
    <property type="entry name" value="4FE4S_FER_2"/>
    <property type="match status" value="2"/>
</dbReference>
<dbReference type="Gene3D" id="3.30.70.20">
    <property type="match status" value="1"/>
</dbReference>
<dbReference type="Pfam" id="PF12838">
    <property type="entry name" value="Fer4_7"/>
    <property type="match status" value="1"/>
</dbReference>
<dbReference type="RefSeq" id="WP_014828206.1">
    <property type="nucleotide sequence ID" value="NC_018068.1"/>
</dbReference>
<dbReference type="AlphaFoldDB" id="I4D8U3"/>
<dbReference type="GO" id="GO:0046872">
    <property type="term" value="F:metal ion binding"/>
    <property type="evidence" value="ECO:0007669"/>
    <property type="project" value="UniProtKB-KW"/>
</dbReference>
<dbReference type="PROSITE" id="PS00198">
    <property type="entry name" value="4FE4S_FER_1"/>
    <property type="match status" value="2"/>
</dbReference>
<dbReference type="STRING" id="646529.Desaci_3321"/>
<accession>I4D8U3</accession>
<dbReference type="InterPro" id="IPR017896">
    <property type="entry name" value="4Fe4S_Fe-S-bd"/>
</dbReference>
<dbReference type="PANTHER" id="PTHR43122">
    <property type="entry name" value="FERREDOXIN SUBUNIT OF PYRUVATE:FLAVODOXIN OXIDOREDUCTASE-RELATED"/>
    <property type="match status" value="1"/>
</dbReference>
<dbReference type="PANTHER" id="PTHR43122:SF2">
    <property type="entry name" value="FERREDOXIN SUBUNIT OF PYRUVATE:FLAVODOXIN OXIDOREDUCTASE"/>
    <property type="match status" value="1"/>
</dbReference>
<keyword evidence="1" id="KW-0479">Metal-binding</keyword>
<evidence type="ECO:0000256" key="1">
    <source>
        <dbReference type="ARBA" id="ARBA00022723"/>
    </source>
</evidence>
<reference evidence="5 6" key="1">
    <citation type="journal article" date="2012" name="J. Bacteriol.">
        <title>Complete genome sequences of Desulfosporosinus orientis DSM765T, Desulfosporosinus youngiae DSM17734T, Desulfosporosinus meridiei DSM13257T, and Desulfosporosinus acidiphilus DSM22704T.</title>
        <authorList>
            <person name="Pester M."/>
            <person name="Brambilla E."/>
            <person name="Alazard D."/>
            <person name="Rattei T."/>
            <person name="Weinmaier T."/>
            <person name="Han J."/>
            <person name="Lucas S."/>
            <person name="Lapidus A."/>
            <person name="Cheng J.F."/>
            <person name="Goodwin L."/>
            <person name="Pitluck S."/>
            <person name="Peters L."/>
            <person name="Ovchinnikova G."/>
            <person name="Teshima H."/>
            <person name="Detter J.C."/>
            <person name="Han C.S."/>
            <person name="Tapia R."/>
            <person name="Land M.L."/>
            <person name="Hauser L."/>
            <person name="Kyrpides N.C."/>
            <person name="Ivanova N.N."/>
            <person name="Pagani I."/>
            <person name="Huntmann M."/>
            <person name="Wei C.L."/>
            <person name="Davenport K.W."/>
            <person name="Daligault H."/>
            <person name="Chain P.S."/>
            <person name="Chen A."/>
            <person name="Mavromatis K."/>
            <person name="Markowitz V."/>
            <person name="Szeto E."/>
            <person name="Mikhailova N."/>
            <person name="Pati A."/>
            <person name="Wagner M."/>
            <person name="Woyke T."/>
            <person name="Ollivier B."/>
            <person name="Klenk H.P."/>
            <person name="Spring S."/>
            <person name="Loy A."/>
        </authorList>
    </citation>
    <scope>NUCLEOTIDE SEQUENCE [LARGE SCALE GENOMIC DNA]</scope>
    <source>
        <strain evidence="6">DSM 22704 / JCM 16185 / SJ4</strain>
    </source>
</reference>
<proteinExistence type="predicted"/>
<dbReference type="InterPro" id="IPR017900">
    <property type="entry name" value="4Fe4S_Fe_S_CS"/>
</dbReference>
<feature type="domain" description="4Fe-4S ferredoxin-type" evidence="4">
    <location>
        <begin position="2"/>
        <end position="31"/>
    </location>
</feature>
<evidence type="ECO:0000313" key="5">
    <source>
        <dbReference type="EMBL" id="AFM42217.1"/>
    </source>
</evidence>
<protein>
    <recommendedName>
        <fullName evidence="4">4Fe-4S ferredoxin-type domain-containing protein</fullName>
    </recommendedName>
</protein>
<evidence type="ECO:0000313" key="6">
    <source>
        <dbReference type="Proteomes" id="UP000002892"/>
    </source>
</evidence>
<dbReference type="HOGENOM" id="CLU_139698_5_3_9"/>
<sequence>MLKVEFEEDRCKGCELCADACPKHIIIMAEHLNSMGFHPAVVLEQEKCISCGFCARMCPDVVITVRKEEKANGQSALEGK</sequence>
<keyword evidence="6" id="KW-1185">Reference proteome</keyword>
<dbReference type="EMBL" id="CP003639">
    <property type="protein sequence ID" value="AFM42217.1"/>
    <property type="molecule type" value="Genomic_DNA"/>
</dbReference>
<evidence type="ECO:0000256" key="3">
    <source>
        <dbReference type="ARBA" id="ARBA00023014"/>
    </source>
</evidence>
<feature type="domain" description="4Fe-4S ferredoxin-type" evidence="4">
    <location>
        <begin position="39"/>
        <end position="68"/>
    </location>
</feature>
<name>I4D8U3_DESAJ</name>
<dbReference type="OrthoDB" id="9804603at2"/>
<dbReference type="eggNOG" id="COG1146">
    <property type="taxonomic scope" value="Bacteria"/>
</dbReference>
<dbReference type="KEGG" id="dai:Desaci_3321"/>
<dbReference type="Proteomes" id="UP000002892">
    <property type="component" value="Chromosome"/>
</dbReference>
<keyword evidence="3" id="KW-0411">Iron-sulfur</keyword>
<dbReference type="Gene3D" id="3.30.70.3270">
    <property type="match status" value="1"/>
</dbReference>
<gene>
    <name evidence="5" type="ordered locus">Desaci_3321</name>
</gene>
<dbReference type="SUPFAM" id="SSF54862">
    <property type="entry name" value="4Fe-4S ferredoxins"/>
    <property type="match status" value="1"/>
</dbReference>
<keyword evidence="2" id="KW-0408">Iron</keyword>
<evidence type="ECO:0000259" key="4">
    <source>
        <dbReference type="PROSITE" id="PS51379"/>
    </source>
</evidence>